<sequence length="359" mass="37417">MSSTTHIPVAELESFVTRIFEAAGCAPAEAARVSNHLVGANLAGHDSHGVDRVPRYIDWLRAGYLVAGQQAEVVTDGGGFLVVDGKFGFGQVVTEQATRLAIARAKEHGACIMALRNSGHLGRLGDYSEMSAAEGLISIHFVNVAGSVLVAPFGGVERRFSTAPFSVGVPLPEGPVILDFATSLVAEGKVLVASNGGKKLPANALVTADGEMSADPRTLYGEYAPIGPRTPGNGTGAIRAFGDHKGSGLAFMCEMLAGCLTGNGTSGPVKERGRISNGLLSIHLSAKHFGTEASFQQAARDYVQWVKSCRPINPDEPVLVPGEVENARRAARHVSGVPLTPETWKSICDTAASLGVPAP</sequence>
<dbReference type="Gene3D" id="3.30.1370.60">
    <property type="entry name" value="Hypothetical oxidoreductase yiak, domain 2"/>
    <property type="match status" value="1"/>
</dbReference>
<dbReference type="InterPro" id="IPR036111">
    <property type="entry name" value="Mal/L-sulfo/L-lacto_DH-like_sf"/>
</dbReference>
<dbReference type="InterPro" id="IPR003767">
    <property type="entry name" value="Malate/L-lactate_DH-like"/>
</dbReference>
<dbReference type="InterPro" id="IPR043144">
    <property type="entry name" value="Mal/L-sulf/L-lact_DH-like_ah"/>
</dbReference>
<evidence type="ECO:0000313" key="4">
    <source>
        <dbReference type="Proteomes" id="UP001526430"/>
    </source>
</evidence>
<dbReference type="InterPro" id="IPR043143">
    <property type="entry name" value="Mal/L-sulf/L-lact_DH-like_NADP"/>
</dbReference>
<keyword evidence="4" id="KW-1185">Reference proteome</keyword>
<comment type="caution">
    <text evidence="3">The sequence shown here is derived from an EMBL/GenBank/DDBJ whole genome shotgun (WGS) entry which is preliminary data.</text>
</comment>
<reference evidence="3 4" key="1">
    <citation type="submission" date="2022-10" db="EMBL/GenBank/DDBJ databases">
        <title>Roseococcus glaciei nov., sp. nov., isolated from glacier.</title>
        <authorList>
            <person name="Liu Q."/>
            <person name="Xin Y.-H."/>
        </authorList>
    </citation>
    <scope>NUCLEOTIDE SEQUENCE [LARGE SCALE GENOMIC DNA]</scope>
    <source>
        <strain evidence="3 4">MDT2-1-1</strain>
    </source>
</reference>
<dbReference type="SUPFAM" id="SSF89733">
    <property type="entry name" value="L-sulfolactate dehydrogenase-like"/>
    <property type="match status" value="1"/>
</dbReference>
<keyword evidence="2" id="KW-0560">Oxidoreductase</keyword>
<dbReference type="EMBL" id="JAPFQI010000034">
    <property type="protein sequence ID" value="MCW8088341.1"/>
    <property type="molecule type" value="Genomic_DNA"/>
</dbReference>
<dbReference type="Pfam" id="PF02615">
    <property type="entry name" value="Ldh_2"/>
    <property type="match status" value="1"/>
</dbReference>
<dbReference type="PANTHER" id="PTHR11091:SF0">
    <property type="entry name" value="MALATE DEHYDROGENASE"/>
    <property type="match status" value="1"/>
</dbReference>
<dbReference type="Gene3D" id="1.10.1530.10">
    <property type="match status" value="1"/>
</dbReference>
<accession>A0ABT3P1S1</accession>
<evidence type="ECO:0000256" key="1">
    <source>
        <dbReference type="ARBA" id="ARBA00006056"/>
    </source>
</evidence>
<dbReference type="RefSeq" id="WP_301592538.1">
    <property type="nucleotide sequence ID" value="NZ_JAPFQI010000034.1"/>
</dbReference>
<gene>
    <name evidence="3" type="ORF">OF850_22425</name>
</gene>
<protein>
    <submittedName>
        <fullName evidence="3">Malate/lactate/ureidoglycolate dehydrogenase</fullName>
    </submittedName>
</protein>
<name>A0ABT3P1S1_9PROT</name>
<evidence type="ECO:0000256" key="2">
    <source>
        <dbReference type="ARBA" id="ARBA00023002"/>
    </source>
</evidence>
<comment type="similarity">
    <text evidence="1">Belongs to the LDH2/MDH2 oxidoreductase family.</text>
</comment>
<dbReference type="NCBIfam" id="NF007504">
    <property type="entry name" value="PRK10098.1"/>
    <property type="match status" value="1"/>
</dbReference>
<evidence type="ECO:0000313" key="3">
    <source>
        <dbReference type="EMBL" id="MCW8088341.1"/>
    </source>
</evidence>
<organism evidence="3 4">
    <name type="scientific">Sabulicella glaciei</name>
    <dbReference type="NCBI Taxonomy" id="2984948"/>
    <lineage>
        <taxon>Bacteria</taxon>
        <taxon>Pseudomonadati</taxon>
        <taxon>Pseudomonadota</taxon>
        <taxon>Alphaproteobacteria</taxon>
        <taxon>Acetobacterales</taxon>
        <taxon>Acetobacteraceae</taxon>
        <taxon>Sabulicella</taxon>
    </lineage>
</organism>
<dbReference type="PANTHER" id="PTHR11091">
    <property type="entry name" value="OXIDOREDUCTASE-RELATED"/>
    <property type="match status" value="1"/>
</dbReference>
<proteinExistence type="inferred from homology"/>
<dbReference type="Proteomes" id="UP001526430">
    <property type="component" value="Unassembled WGS sequence"/>
</dbReference>